<feature type="region of interest" description="Disordered" evidence="5">
    <location>
        <begin position="325"/>
        <end position="350"/>
    </location>
</feature>
<evidence type="ECO:0000313" key="9">
    <source>
        <dbReference type="EMBL" id="KAK9858799.1"/>
    </source>
</evidence>
<feature type="chain" id="PRO_5043766296" description="SUN domain-containing protein" evidence="7">
    <location>
        <begin position="34"/>
        <end position="472"/>
    </location>
</feature>
<organism evidence="9 10">
    <name type="scientific">Apatococcus fuscideae</name>
    <dbReference type="NCBI Taxonomy" id="2026836"/>
    <lineage>
        <taxon>Eukaryota</taxon>
        <taxon>Viridiplantae</taxon>
        <taxon>Chlorophyta</taxon>
        <taxon>core chlorophytes</taxon>
        <taxon>Trebouxiophyceae</taxon>
        <taxon>Chlorellales</taxon>
        <taxon>Chlorellaceae</taxon>
        <taxon>Apatococcus</taxon>
    </lineage>
</organism>
<evidence type="ECO:0000256" key="3">
    <source>
        <dbReference type="ARBA" id="ARBA00022989"/>
    </source>
</evidence>
<dbReference type="GO" id="GO:0012505">
    <property type="term" value="C:endomembrane system"/>
    <property type="evidence" value="ECO:0007669"/>
    <property type="project" value="UniProtKB-SubCell"/>
</dbReference>
<evidence type="ECO:0000256" key="2">
    <source>
        <dbReference type="ARBA" id="ARBA00022692"/>
    </source>
</evidence>
<keyword evidence="4 6" id="KW-0472">Membrane</keyword>
<keyword evidence="7" id="KW-0732">Signal</keyword>
<feature type="domain" description="SUN" evidence="8">
    <location>
        <begin position="149"/>
        <end position="316"/>
    </location>
</feature>
<keyword evidence="3 6" id="KW-1133">Transmembrane helix</keyword>
<protein>
    <recommendedName>
        <fullName evidence="8">SUN domain-containing protein</fullName>
    </recommendedName>
</protein>
<feature type="region of interest" description="Disordered" evidence="5">
    <location>
        <begin position="34"/>
        <end position="79"/>
    </location>
</feature>
<dbReference type="GO" id="GO:0016020">
    <property type="term" value="C:membrane"/>
    <property type="evidence" value="ECO:0007669"/>
    <property type="project" value="InterPro"/>
</dbReference>
<dbReference type="EMBL" id="JALJOV010000915">
    <property type="protein sequence ID" value="KAK9858799.1"/>
    <property type="molecule type" value="Genomic_DNA"/>
</dbReference>
<keyword evidence="10" id="KW-1185">Reference proteome</keyword>
<feature type="signal peptide" evidence="7">
    <location>
        <begin position="1"/>
        <end position="33"/>
    </location>
</feature>
<dbReference type="InterPro" id="IPR045120">
    <property type="entry name" value="Suco/Slp1-like"/>
</dbReference>
<keyword evidence="2 6" id="KW-0812">Transmembrane</keyword>
<name>A0AAW1SW07_9CHLO</name>
<dbReference type="AlphaFoldDB" id="A0AAW1SW07"/>
<dbReference type="InterPro" id="IPR008979">
    <property type="entry name" value="Galactose-bd-like_sf"/>
</dbReference>
<evidence type="ECO:0000256" key="4">
    <source>
        <dbReference type="ARBA" id="ARBA00023136"/>
    </source>
</evidence>
<dbReference type="PANTHER" id="PTHR12953">
    <property type="entry name" value="MEMBRANE PROTEIN CH1 RELATED"/>
    <property type="match status" value="1"/>
</dbReference>
<evidence type="ECO:0000256" key="5">
    <source>
        <dbReference type="SAM" id="MobiDB-lite"/>
    </source>
</evidence>
<dbReference type="InterPro" id="IPR012919">
    <property type="entry name" value="SUN_dom"/>
</dbReference>
<dbReference type="PANTHER" id="PTHR12953:SF0">
    <property type="entry name" value="SUN DOMAIN-CONTAINING OSSIFICATION FACTOR"/>
    <property type="match status" value="1"/>
</dbReference>
<dbReference type="GO" id="GO:0034975">
    <property type="term" value="P:protein folding in endoplasmic reticulum"/>
    <property type="evidence" value="ECO:0007669"/>
    <property type="project" value="TreeGrafter"/>
</dbReference>
<dbReference type="SUPFAM" id="SSF49785">
    <property type="entry name" value="Galactose-binding domain-like"/>
    <property type="match status" value="1"/>
</dbReference>
<dbReference type="Gene3D" id="2.60.120.260">
    <property type="entry name" value="Galactose-binding domain-like"/>
    <property type="match status" value="1"/>
</dbReference>
<evidence type="ECO:0000313" key="10">
    <source>
        <dbReference type="Proteomes" id="UP001485043"/>
    </source>
</evidence>
<comment type="caution">
    <text evidence="9">The sequence shown here is derived from an EMBL/GenBank/DDBJ whole genome shotgun (WGS) entry which is preliminary data.</text>
</comment>
<feature type="region of interest" description="Disordered" evidence="5">
    <location>
        <begin position="99"/>
        <end position="167"/>
    </location>
</feature>
<evidence type="ECO:0000259" key="8">
    <source>
        <dbReference type="PROSITE" id="PS51469"/>
    </source>
</evidence>
<comment type="subcellular location">
    <subcellularLocation>
        <location evidence="1">Endomembrane system</location>
    </subcellularLocation>
</comment>
<dbReference type="PROSITE" id="PS51469">
    <property type="entry name" value="SUN"/>
    <property type="match status" value="1"/>
</dbReference>
<dbReference type="Pfam" id="PF07738">
    <property type="entry name" value="Sad1_UNC"/>
    <property type="match status" value="1"/>
</dbReference>
<feature type="compositionally biased region" description="Basic and acidic residues" evidence="5">
    <location>
        <begin position="43"/>
        <end position="53"/>
    </location>
</feature>
<reference evidence="9 10" key="1">
    <citation type="journal article" date="2024" name="Nat. Commun.">
        <title>Phylogenomics reveals the evolutionary origins of lichenization in chlorophyte algae.</title>
        <authorList>
            <person name="Puginier C."/>
            <person name="Libourel C."/>
            <person name="Otte J."/>
            <person name="Skaloud P."/>
            <person name="Haon M."/>
            <person name="Grisel S."/>
            <person name="Petersen M."/>
            <person name="Berrin J.G."/>
            <person name="Delaux P.M."/>
            <person name="Dal Grande F."/>
            <person name="Keller J."/>
        </authorList>
    </citation>
    <scope>NUCLEOTIDE SEQUENCE [LARGE SCALE GENOMIC DNA]</scope>
    <source>
        <strain evidence="9 10">SAG 2523</strain>
    </source>
</reference>
<feature type="transmembrane region" description="Helical" evidence="6">
    <location>
        <begin position="447"/>
        <end position="468"/>
    </location>
</feature>
<evidence type="ECO:0000256" key="7">
    <source>
        <dbReference type="SAM" id="SignalP"/>
    </source>
</evidence>
<accession>A0AAW1SW07</accession>
<evidence type="ECO:0000256" key="6">
    <source>
        <dbReference type="SAM" id="Phobius"/>
    </source>
</evidence>
<evidence type="ECO:0000256" key="1">
    <source>
        <dbReference type="ARBA" id="ARBA00004308"/>
    </source>
</evidence>
<dbReference type="Proteomes" id="UP001485043">
    <property type="component" value="Unassembled WGS sequence"/>
</dbReference>
<proteinExistence type="predicted"/>
<gene>
    <name evidence="9" type="ORF">WJX84_003694</name>
</gene>
<sequence>MRFCSDHLSRWNSCRVLCLAIVWATLSSHSAHCVSGTAQPTETHPEQPAEFRETVPSLPEPQGLEPEPDADSPHTQGVTGTCCQIPHFLETFGQPEEASVCDLEDTSQQDPSPGCEPLEPTVLASKLEEAGAPSHEQEGANDGVLLTEGKPDEEEEDGDRHNFASAKDGAKIVAANKDAKKPTAVLDSDSDTYLRNECKVDKWLAIELSQVAKIDAIELGQYELYSSRIKDFELSVTLSNVRSASKASSEEGASRILNSPHWQPIANFTAAKLKGMQTFRLRQPTWCKFLLLRWLNQHGTEPVCALNDLRVFGKSAAEDLEDRLAGDMGSHPLADTPQPAPPSDPGAAVPAGQRAVLLDPPSGMATLQPDESLPGNAVGVSSLREELAEIRQQVMTCAALEPPSTSNATDLMHAETTLQLGLLHQELRSLHARMSVSQAQESNQQTALLLVLAILAGMLLMLFVVLWLPQAD</sequence>
<dbReference type="GO" id="GO:0005737">
    <property type="term" value="C:cytoplasm"/>
    <property type="evidence" value="ECO:0007669"/>
    <property type="project" value="TreeGrafter"/>
</dbReference>